<dbReference type="AlphaFoldDB" id="A0A9P5Y5P6"/>
<evidence type="ECO:0000313" key="1">
    <source>
        <dbReference type="EMBL" id="KAF9462748.1"/>
    </source>
</evidence>
<keyword evidence="2" id="KW-1185">Reference proteome</keyword>
<dbReference type="Gene3D" id="2.60.120.260">
    <property type="entry name" value="Galactose-binding domain-like"/>
    <property type="match status" value="1"/>
</dbReference>
<proteinExistence type="predicted"/>
<reference evidence="1" key="1">
    <citation type="submission" date="2020-11" db="EMBL/GenBank/DDBJ databases">
        <authorList>
            <consortium name="DOE Joint Genome Institute"/>
            <person name="Ahrendt S."/>
            <person name="Riley R."/>
            <person name="Andreopoulos W."/>
            <person name="Labutti K."/>
            <person name="Pangilinan J."/>
            <person name="Ruiz-Duenas F.J."/>
            <person name="Barrasa J.M."/>
            <person name="Sanchez-Garcia M."/>
            <person name="Camarero S."/>
            <person name="Miyauchi S."/>
            <person name="Serrano A."/>
            <person name="Linde D."/>
            <person name="Babiker R."/>
            <person name="Drula E."/>
            <person name="Ayuso-Fernandez I."/>
            <person name="Pacheco R."/>
            <person name="Padilla G."/>
            <person name="Ferreira P."/>
            <person name="Barriuso J."/>
            <person name="Kellner H."/>
            <person name="Castanera R."/>
            <person name="Alfaro M."/>
            <person name="Ramirez L."/>
            <person name="Pisabarro A.G."/>
            <person name="Kuo A."/>
            <person name="Tritt A."/>
            <person name="Lipzen A."/>
            <person name="He G."/>
            <person name="Yan M."/>
            <person name="Ng V."/>
            <person name="Cullen D."/>
            <person name="Martin F."/>
            <person name="Rosso M.-N."/>
            <person name="Henrissat B."/>
            <person name="Hibbett D."/>
            <person name="Martinez A.T."/>
            <person name="Grigoriev I.V."/>
        </authorList>
    </citation>
    <scope>NUCLEOTIDE SEQUENCE</scope>
    <source>
        <strain evidence="1">CBS 247.69</strain>
    </source>
</reference>
<evidence type="ECO:0000313" key="2">
    <source>
        <dbReference type="Proteomes" id="UP000807353"/>
    </source>
</evidence>
<organism evidence="1 2">
    <name type="scientific">Collybia nuda</name>
    <dbReference type="NCBI Taxonomy" id="64659"/>
    <lineage>
        <taxon>Eukaryota</taxon>
        <taxon>Fungi</taxon>
        <taxon>Dikarya</taxon>
        <taxon>Basidiomycota</taxon>
        <taxon>Agaricomycotina</taxon>
        <taxon>Agaricomycetes</taxon>
        <taxon>Agaricomycetidae</taxon>
        <taxon>Agaricales</taxon>
        <taxon>Tricholomatineae</taxon>
        <taxon>Clitocybaceae</taxon>
        <taxon>Collybia</taxon>
    </lineage>
</organism>
<sequence>MGAQGWDHGSFSVNLDSIETTVDGYCCGPNGGMPQIVQFEAKNLNRGTHTVNITNLSAGPRGTVLEVDAFM</sequence>
<dbReference type="OrthoDB" id="3012993at2759"/>
<protein>
    <submittedName>
        <fullName evidence="1">Uncharacterized protein</fullName>
    </submittedName>
</protein>
<name>A0A9P5Y5P6_9AGAR</name>
<dbReference type="Proteomes" id="UP000807353">
    <property type="component" value="Unassembled WGS sequence"/>
</dbReference>
<comment type="caution">
    <text evidence="1">The sequence shown here is derived from an EMBL/GenBank/DDBJ whole genome shotgun (WGS) entry which is preliminary data.</text>
</comment>
<dbReference type="EMBL" id="MU150269">
    <property type="protein sequence ID" value="KAF9462748.1"/>
    <property type="molecule type" value="Genomic_DNA"/>
</dbReference>
<accession>A0A9P5Y5P6</accession>
<gene>
    <name evidence="1" type="ORF">BDZ94DRAFT_1260670</name>
</gene>